<comment type="caution">
    <text evidence="4">The sequence shown here is derived from an EMBL/GenBank/DDBJ whole genome shotgun (WGS) entry which is preliminary data.</text>
</comment>
<proteinExistence type="predicted"/>
<evidence type="ECO:0000256" key="2">
    <source>
        <dbReference type="SAM" id="Phobius"/>
    </source>
</evidence>
<feature type="domain" description="N-acetyltransferase" evidence="3">
    <location>
        <begin position="96"/>
        <end position="186"/>
    </location>
</feature>
<dbReference type="Proteomes" id="UP001476247">
    <property type="component" value="Unassembled WGS sequence"/>
</dbReference>
<feature type="region of interest" description="Disordered" evidence="1">
    <location>
        <begin position="65"/>
        <end position="88"/>
    </location>
</feature>
<keyword evidence="2" id="KW-0472">Membrane</keyword>
<dbReference type="SUPFAM" id="SSF55729">
    <property type="entry name" value="Acyl-CoA N-acyltransferases (Nat)"/>
    <property type="match status" value="1"/>
</dbReference>
<dbReference type="PANTHER" id="PTHR31435">
    <property type="entry name" value="PROTEIN NATD1"/>
    <property type="match status" value="1"/>
</dbReference>
<dbReference type="InterPro" id="IPR031165">
    <property type="entry name" value="GNAT_YJDJ"/>
</dbReference>
<keyword evidence="5" id="KW-1185">Reference proteome</keyword>
<keyword evidence="2" id="KW-1133">Transmembrane helix</keyword>
<evidence type="ECO:0000259" key="3">
    <source>
        <dbReference type="PROSITE" id="PS51729"/>
    </source>
</evidence>
<protein>
    <recommendedName>
        <fullName evidence="3">N-acetyltransferase domain-containing protein</fullName>
    </recommendedName>
</protein>
<dbReference type="Pfam" id="PF14542">
    <property type="entry name" value="Acetyltransf_CG"/>
    <property type="match status" value="1"/>
</dbReference>
<reference evidence="4 5" key="1">
    <citation type="submission" date="2024-04" db="EMBL/GenBank/DDBJ databases">
        <title>genome sequences of Mucor flavus KT1a and Helicostylum pulchrum KT1b strains isolation_sourced from the surface of a dry-aged beef.</title>
        <authorList>
            <person name="Toyotome T."/>
            <person name="Hosono M."/>
            <person name="Torimaru M."/>
            <person name="Fukuda K."/>
            <person name="Mikami N."/>
        </authorList>
    </citation>
    <scope>NUCLEOTIDE SEQUENCE [LARGE SCALE GENOMIC DNA]</scope>
    <source>
        <strain evidence="4 5">KT1b</strain>
    </source>
</reference>
<evidence type="ECO:0000256" key="1">
    <source>
        <dbReference type="SAM" id="MobiDB-lite"/>
    </source>
</evidence>
<dbReference type="PROSITE" id="PS51729">
    <property type="entry name" value="GNAT_YJDJ"/>
    <property type="match status" value="1"/>
</dbReference>
<keyword evidence="2" id="KW-0812">Transmembrane</keyword>
<evidence type="ECO:0000313" key="4">
    <source>
        <dbReference type="EMBL" id="GAA5797434.1"/>
    </source>
</evidence>
<organism evidence="4 5">
    <name type="scientific">Helicostylum pulchrum</name>
    <dbReference type="NCBI Taxonomy" id="562976"/>
    <lineage>
        <taxon>Eukaryota</taxon>
        <taxon>Fungi</taxon>
        <taxon>Fungi incertae sedis</taxon>
        <taxon>Mucoromycota</taxon>
        <taxon>Mucoromycotina</taxon>
        <taxon>Mucoromycetes</taxon>
        <taxon>Mucorales</taxon>
        <taxon>Mucorineae</taxon>
        <taxon>Mucoraceae</taxon>
        <taxon>Helicostylum</taxon>
    </lineage>
</organism>
<dbReference type="Gene3D" id="3.40.630.30">
    <property type="match status" value="1"/>
</dbReference>
<accession>A0ABP9XRL1</accession>
<dbReference type="PANTHER" id="PTHR31435:SF9">
    <property type="entry name" value="PROTEIN NATD1"/>
    <property type="match status" value="1"/>
</dbReference>
<name>A0ABP9XRL1_9FUNG</name>
<dbReference type="InterPro" id="IPR016181">
    <property type="entry name" value="Acyl_CoA_acyltransferase"/>
</dbReference>
<evidence type="ECO:0000313" key="5">
    <source>
        <dbReference type="Proteomes" id="UP001476247"/>
    </source>
</evidence>
<feature type="compositionally biased region" description="Polar residues" evidence="1">
    <location>
        <begin position="77"/>
        <end position="88"/>
    </location>
</feature>
<dbReference type="InterPro" id="IPR045057">
    <property type="entry name" value="Gcn5-rel_NAT"/>
</dbReference>
<gene>
    <name evidence="4" type="ORF">HPULCUR_002818</name>
</gene>
<dbReference type="EMBL" id="BAABUJ010000008">
    <property type="protein sequence ID" value="GAA5797434.1"/>
    <property type="molecule type" value="Genomic_DNA"/>
</dbReference>
<sequence length="193" mass="21583">MDTLLLIDFTTYKVIFVLAISSTNLVLSGGSLDGLDRRKRRKTSFTTTATTTSTATVMTQSPTSCTKSKHNTFKIPHNSTTTPASKTNKPSIQEIIHDPTRCMFKAILDTKGNCAALCYLPTRYKNIIEFYHIEIPSAYRNLGLGDLLLSKAFEWVQEKSISVIPTCPFVLKYLEARFPDQKSGHWPNVLASE</sequence>
<feature type="transmembrane region" description="Helical" evidence="2">
    <location>
        <begin position="12"/>
        <end position="32"/>
    </location>
</feature>